<dbReference type="OrthoDB" id="8052050at2759"/>
<dbReference type="Proteomes" id="UP000683360">
    <property type="component" value="Unassembled WGS sequence"/>
</dbReference>
<name>A0A8S3QW67_MYTED</name>
<dbReference type="EMBL" id="CAJPWZ010000843">
    <property type="protein sequence ID" value="CAG2201377.1"/>
    <property type="molecule type" value="Genomic_DNA"/>
</dbReference>
<evidence type="ECO:0000313" key="2">
    <source>
        <dbReference type="Proteomes" id="UP000683360"/>
    </source>
</evidence>
<proteinExistence type="predicted"/>
<evidence type="ECO:0008006" key="3">
    <source>
        <dbReference type="Google" id="ProtNLM"/>
    </source>
</evidence>
<sequence>MVQGDFNAHTNTSPDYVLFDESKQPYVVDNYYVEDSIMPRNNLDPKRINNSGRCLLDLCKETSLTILNGRTVGDLHGKFIWSPGAIESYVKDITSKENKTKLALFTNNSFKSSDSAVQSLTSILYESAKKSAKLVNKMPHRKIIKSKRKPWFSDSCNDLRKTVKSYEKLVNKFPYNNTYRKSFYSCRSKYRRACKKAERSYKNKICSEISANVNKDPKTFWNLLQKLSKSCNNEDSVQFAQDEFISYFKKLNKTDESFNPFQEKILKNFETLFDDFQKNNRTNDFQEHIKTSEIVKAITEGYPLLRTWENCLIK</sequence>
<organism evidence="1 2">
    <name type="scientific">Mytilus edulis</name>
    <name type="common">Blue mussel</name>
    <dbReference type="NCBI Taxonomy" id="6550"/>
    <lineage>
        <taxon>Eukaryota</taxon>
        <taxon>Metazoa</taxon>
        <taxon>Spiralia</taxon>
        <taxon>Lophotrochozoa</taxon>
        <taxon>Mollusca</taxon>
        <taxon>Bivalvia</taxon>
        <taxon>Autobranchia</taxon>
        <taxon>Pteriomorphia</taxon>
        <taxon>Mytilida</taxon>
        <taxon>Mytiloidea</taxon>
        <taxon>Mytilidae</taxon>
        <taxon>Mytilinae</taxon>
        <taxon>Mytilus</taxon>
    </lineage>
</organism>
<accession>A0A8S3QW67</accession>
<keyword evidence="2" id="KW-1185">Reference proteome</keyword>
<evidence type="ECO:0000313" key="1">
    <source>
        <dbReference type="EMBL" id="CAG2201377.1"/>
    </source>
</evidence>
<dbReference type="AlphaFoldDB" id="A0A8S3QW67"/>
<gene>
    <name evidence="1" type="ORF">MEDL_16007</name>
</gene>
<protein>
    <recommendedName>
        <fullName evidence="3">Endonuclease/exonuclease/phosphatase domain-containing protein</fullName>
    </recommendedName>
</protein>
<comment type="caution">
    <text evidence="1">The sequence shown here is derived from an EMBL/GenBank/DDBJ whole genome shotgun (WGS) entry which is preliminary data.</text>
</comment>
<reference evidence="1" key="1">
    <citation type="submission" date="2021-03" db="EMBL/GenBank/DDBJ databases">
        <authorList>
            <person name="Bekaert M."/>
        </authorList>
    </citation>
    <scope>NUCLEOTIDE SEQUENCE</scope>
</reference>